<reference evidence="2" key="1">
    <citation type="journal article" date="2020" name="Stud. Mycol.">
        <title>101 Dothideomycetes genomes: a test case for predicting lifestyles and emergence of pathogens.</title>
        <authorList>
            <person name="Haridas S."/>
            <person name="Albert R."/>
            <person name="Binder M."/>
            <person name="Bloem J."/>
            <person name="Labutti K."/>
            <person name="Salamov A."/>
            <person name="Andreopoulos B."/>
            <person name="Baker S."/>
            <person name="Barry K."/>
            <person name="Bills G."/>
            <person name="Bluhm B."/>
            <person name="Cannon C."/>
            <person name="Castanera R."/>
            <person name="Culley D."/>
            <person name="Daum C."/>
            <person name="Ezra D."/>
            <person name="Gonzalez J."/>
            <person name="Henrissat B."/>
            <person name="Kuo A."/>
            <person name="Liang C."/>
            <person name="Lipzen A."/>
            <person name="Lutzoni F."/>
            <person name="Magnuson J."/>
            <person name="Mondo S."/>
            <person name="Nolan M."/>
            <person name="Ohm R."/>
            <person name="Pangilinan J."/>
            <person name="Park H.-J."/>
            <person name="Ramirez L."/>
            <person name="Alfaro M."/>
            <person name="Sun H."/>
            <person name="Tritt A."/>
            <person name="Yoshinaga Y."/>
            <person name="Zwiers L.-H."/>
            <person name="Turgeon B."/>
            <person name="Goodwin S."/>
            <person name="Spatafora J."/>
            <person name="Crous P."/>
            <person name="Grigoriev I."/>
        </authorList>
    </citation>
    <scope>NUCLEOTIDE SEQUENCE</scope>
    <source>
        <strain evidence="2">CBS 119925</strain>
    </source>
</reference>
<evidence type="ECO:0000313" key="2">
    <source>
        <dbReference type="EMBL" id="KAF2748132.1"/>
    </source>
</evidence>
<dbReference type="Pfam" id="PF19287">
    <property type="entry name" value="DUF5910"/>
    <property type="match status" value="1"/>
</dbReference>
<protein>
    <submittedName>
        <fullName evidence="2">Uncharacterized protein</fullName>
    </submittedName>
</protein>
<dbReference type="EMBL" id="MU006570">
    <property type="protein sequence ID" value="KAF2748132.1"/>
    <property type="molecule type" value="Genomic_DNA"/>
</dbReference>
<proteinExistence type="predicted"/>
<keyword evidence="1" id="KW-0732">Signal</keyword>
<organism evidence="2 3">
    <name type="scientific">Sporormia fimetaria CBS 119925</name>
    <dbReference type="NCBI Taxonomy" id="1340428"/>
    <lineage>
        <taxon>Eukaryota</taxon>
        <taxon>Fungi</taxon>
        <taxon>Dikarya</taxon>
        <taxon>Ascomycota</taxon>
        <taxon>Pezizomycotina</taxon>
        <taxon>Dothideomycetes</taxon>
        <taxon>Pleosporomycetidae</taxon>
        <taxon>Pleosporales</taxon>
        <taxon>Sporormiaceae</taxon>
        <taxon>Sporormia</taxon>
    </lineage>
</organism>
<dbReference type="Proteomes" id="UP000799440">
    <property type="component" value="Unassembled WGS sequence"/>
</dbReference>
<feature type="signal peptide" evidence="1">
    <location>
        <begin position="1"/>
        <end position="18"/>
    </location>
</feature>
<sequence length="206" mass="23344">MKALGLLQISVAFGTTIAIIPPKFQTRAPSVVLGHRKVAEAQAIKYMQDEVVTWQSGFGGGEQLGPGVYLTQGFDEWKGGVSSETDWYCVISVDQTKLDRLPKIWIPEENEDCVGLWYAKDALRKYLRSRKKANPKRTILLSVIQGQTPKAYQILVPPDLVDSLKMEPNCFKPEDKGQVPQQAADIFNWKNVRDEEYKNEDPNRFQ</sequence>
<keyword evidence="3" id="KW-1185">Reference proteome</keyword>
<dbReference type="OrthoDB" id="4540223at2759"/>
<evidence type="ECO:0000313" key="3">
    <source>
        <dbReference type="Proteomes" id="UP000799440"/>
    </source>
</evidence>
<evidence type="ECO:0000256" key="1">
    <source>
        <dbReference type="SAM" id="SignalP"/>
    </source>
</evidence>
<gene>
    <name evidence="2" type="ORF">M011DRAFT_476753</name>
</gene>
<feature type="chain" id="PRO_5025517958" evidence="1">
    <location>
        <begin position="19"/>
        <end position="206"/>
    </location>
</feature>
<dbReference type="AlphaFoldDB" id="A0A6A6VBX2"/>
<dbReference type="InterPro" id="IPR045564">
    <property type="entry name" value="DUF5910"/>
</dbReference>
<accession>A0A6A6VBX2</accession>
<name>A0A6A6VBX2_9PLEO</name>